<gene>
    <name evidence="3" type="ORF">AK812_SmicGene36749</name>
</gene>
<dbReference type="InterPro" id="IPR001878">
    <property type="entry name" value="Znf_CCHC"/>
</dbReference>
<keyword evidence="1" id="KW-0175">Coiled coil</keyword>
<name>A0A1Q9CI99_SYMMI</name>
<proteinExistence type="predicted"/>
<dbReference type="AlphaFoldDB" id="A0A1Q9CI99"/>
<evidence type="ECO:0000313" key="3">
    <source>
        <dbReference type="EMBL" id="OLP82577.1"/>
    </source>
</evidence>
<protein>
    <submittedName>
        <fullName evidence="3">Uncharacterized protein</fullName>
    </submittedName>
</protein>
<dbReference type="GO" id="GO:0008270">
    <property type="term" value="F:zinc ion binding"/>
    <property type="evidence" value="ECO:0007669"/>
    <property type="project" value="InterPro"/>
</dbReference>
<dbReference type="OrthoDB" id="3863715at2759"/>
<dbReference type="SUPFAM" id="SSF57756">
    <property type="entry name" value="Retrovirus zinc finger-like domains"/>
    <property type="match status" value="1"/>
</dbReference>
<sequence>MGVNRDVPDDVADLVKEADPDAEVMNSVQRILSYSDVPQEAPLDMDEDPVIKRQVRVDRSHLGQLAQKEVARKMEFPHGRQVRESLSLWTATPSGELTGAAQRMIVGKPPTWVSFNGGVTVFLQHLRQSLGKPQIPEATEFLNKYFRNSRRRMGESINDYITRKSETYWRACQALRTVMPKPKRPAAELRDQWSAPSQGWNSRRSSWAADEVQDAEAEDTHEDQNNGETWTRASSTWSSWNWSSSGSWGNSSYYPYYSSWTWKSQAPDDRAGNDNLVEILPEFVQAWYLLADAGLTSQERNLIHTAVAGDYTLARVSTELRAQHGESDHRRREPSGQAYLGDELEEQDNENFDEDVEAEVMNMDDLNEEGSALWTESQKEIESAHAVLKDARRTLRAARERQHQVKLARKYFRPDGAESRDRPKDDSGMTCLKCGKIGHRARNCPEQASQSSREGGAKQLAPFVCYAESSEEALAAGPTTQEAVNSGHCVIDGGATRTLGSVKALEMIFKKNLERHGDDRVEQVDTADRPVFGFGNSTEGQCLSTIHLGANASGKPGKLVIHALDEGEGPVLLSIDALRKLDAVIDFRRNLVVFRELDPCKVISLKRSQTGHQLLDLTADLYVNARGTNKPVPSLQEFL</sequence>
<feature type="compositionally biased region" description="Acidic residues" evidence="2">
    <location>
        <begin position="211"/>
        <end position="221"/>
    </location>
</feature>
<evidence type="ECO:0000256" key="2">
    <source>
        <dbReference type="SAM" id="MobiDB-lite"/>
    </source>
</evidence>
<dbReference type="EMBL" id="LSRX01001180">
    <property type="protein sequence ID" value="OLP82577.1"/>
    <property type="molecule type" value="Genomic_DNA"/>
</dbReference>
<keyword evidence="4" id="KW-1185">Reference proteome</keyword>
<feature type="compositionally biased region" description="Basic and acidic residues" evidence="2">
    <location>
        <begin position="322"/>
        <end position="334"/>
    </location>
</feature>
<dbReference type="GO" id="GO:0003676">
    <property type="term" value="F:nucleic acid binding"/>
    <property type="evidence" value="ECO:0007669"/>
    <property type="project" value="InterPro"/>
</dbReference>
<dbReference type="PROSITE" id="PS50158">
    <property type="entry name" value="ZF_CCHC"/>
    <property type="match status" value="1"/>
</dbReference>
<feature type="region of interest" description="Disordered" evidence="2">
    <location>
        <begin position="180"/>
        <end position="230"/>
    </location>
</feature>
<dbReference type="SMART" id="SM00343">
    <property type="entry name" value="ZnF_C2HC"/>
    <property type="match status" value="1"/>
</dbReference>
<dbReference type="InterPro" id="IPR036875">
    <property type="entry name" value="Znf_CCHC_sf"/>
</dbReference>
<feature type="coiled-coil region" evidence="1">
    <location>
        <begin position="349"/>
        <end position="401"/>
    </location>
</feature>
<accession>A0A1Q9CI99</accession>
<comment type="caution">
    <text evidence="3">The sequence shown here is derived from an EMBL/GenBank/DDBJ whole genome shotgun (WGS) entry which is preliminary data.</text>
</comment>
<organism evidence="3 4">
    <name type="scientific">Symbiodinium microadriaticum</name>
    <name type="common">Dinoflagellate</name>
    <name type="synonym">Zooxanthella microadriatica</name>
    <dbReference type="NCBI Taxonomy" id="2951"/>
    <lineage>
        <taxon>Eukaryota</taxon>
        <taxon>Sar</taxon>
        <taxon>Alveolata</taxon>
        <taxon>Dinophyceae</taxon>
        <taxon>Suessiales</taxon>
        <taxon>Symbiodiniaceae</taxon>
        <taxon>Symbiodinium</taxon>
    </lineage>
</organism>
<feature type="region of interest" description="Disordered" evidence="2">
    <location>
        <begin position="322"/>
        <end position="348"/>
    </location>
</feature>
<dbReference type="Pfam" id="PF00098">
    <property type="entry name" value="zf-CCHC"/>
    <property type="match status" value="1"/>
</dbReference>
<evidence type="ECO:0000313" key="4">
    <source>
        <dbReference type="Proteomes" id="UP000186817"/>
    </source>
</evidence>
<feature type="compositionally biased region" description="Polar residues" evidence="2">
    <location>
        <begin position="194"/>
        <end position="205"/>
    </location>
</feature>
<reference evidence="3 4" key="1">
    <citation type="submission" date="2016-02" db="EMBL/GenBank/DDBJ databases">
        <title>Genome analysis of coral dinoflagellate symbionts highlights evolutionary adaptations to a symbiotic lifestyle.</title>
        <authorList>
            <person name="Aranda M."/>
            <person name="Li Y."/>
            <person name="Liew Y.J."/>
            <person name="Baumgarten S."/>
            <person name="Simakov O."/>
            <person name="Wilson M."/>
            <person name="Piel J."/>
            <person name="Ashoor H."/>
            <person name="Bougouffa S."/>
            <person name="Bajic V.B."/>
            <person name="Ryu T."/>
            <person name="Ravasi T."/>
            <person name="Bayer T."/>
            <person name="Micklem G."/>
            <person name="Kim H."/>
            <person name="Bhak J."/>
            <person name="Lajeunesse T.C."/>
            <person name="Voolstra C.R."/>
        </authorList>
    </citation>
    <scope>NUCLEOTIDE SEQUENCE [LARGE SCALE GENOMIC DNA]</scope>
    <source>
        <strain evidence="3 4">CCMP2467</strain>
    </source>
</reference>
<evidence type="ECO:0000256" key="1">
    <source>
        <dbReference type="SAM" id="Coils"/>
    </source>
</evidence>
<dbReference type="Gene3D" id="4.10.60.10">
    <property type="entry name" value="Zinc finger, CCHC-type"/>
    <property type="match status" value="1"/>
</dbReference>
<dbReference type="Proteomes" id="UP000186817">
    <property type="component" value="Unassembled WGS sequence"/>
</dbReference>